<comment type="caution">
    <text evidence="3">The sequence shown here is derived from an EMBL/GenBank/DDBJ whole genome shotgun (WGS) entry which is preliminary data.</text>
</comment>
<dbReference type="Pfam" id="PF03401">
    <property type="entry name" value="TctC"/>
    <property type="match status" value="1"/>
</dbReference>
<name>A0ABS5EYF2_9PROT</name>
<evidence type="ECO:0000256" key="2">
    <source>
        <dbReference type="SAM" id="SignalP"/>
    </source>
</evidence>
<feature type="signal peptide" evidence="2">
    <location>
        <begin position="1"/>
        <end position="22"/>
    </location>
</feature>
<dbReference type="PIRSF" id="PIRSF017082">
    <property type="entry name" value="YflP"/>
    <property type="match status" value="1"/>
</dbReference>
<dbReference type="InterPro" id="IPR006311">
    <property type="entry name" value="TAT_signal"/>
</dbReference>
<evidence type="ECO:0000256" key="1">
    <source>
        <dbReference type="ARBA" id="ARBA00006987"/>
    </source>
</evidence>
<proteinExistence type="inferred from homology"/>
<dbReference type="SUPFAM" id="SSF53850">
    <property type="entry name" value="Periplasmic binding protein-like II"/>
    <property type="match status" value="1"/>
</dbReference>
<feature type="chain" id="PRO_5047330142" evidence="2">
    <location>
        <begin position="23"/>
        <end position="320"/>
    </location>
</feature>
<dbReference type="Gene3D" id="3.40.190.150">
    <property type="entry name" value="Bordetella uptake gene, domain 1"/>
    <property type="match status" value="1"/>
</dbReference>
<sequence>MASRRSLLAGAALLSAPRSASAQAWPTRPVRIMVPYSPGGQADTVIRLLQPKITEFLGQPLVLENRPGAGGSIAAGIVAGAPADGYTLLFDSFPFAVQPLIQRSITFNYETAFAPVGQVVALPYVLVVKRDFPANDVPSFIAAAKARNGAAYGTPGIASLGHLAGALLAARAGISMEHVPYRGGTDAARDVAAGNLDSAIATASTLRPLILEGHARGIALTSGERRGTLSDLPTFAESGFPGFDLTSWNGLLAPAATPAPVIARLEAALRHATTDEATRQRLIASGNDPVTEPAAAFGERIRRDREIVRQLIRDTGLRLE</sequence>
<dbReference type="PROSITE" id="PS51318">
    <property type="entry name" value="TAT"/>
    <property type="match status" value="1"/>
</dbReference>
<dbReference type="PANTHER" id="PTHR42928">
    <property type="entry name" value="TRICARBOXYLATE-BINDING PROTEIN"/>
    <property type="match status" value="1"/>
</dbReference>
<keyword evidence="2" id="KW-0732">Signal</keyword>
<accession>A0ABS5EYF2</accession>
<evidence type="ECO:0000313" key="4">
    <source>
        <dbReference type="Proteomes" id="UP001196870"/>
    </source>
</evidence>
<dbReference type="EMBL" id="JAAGBB010000014">
    <property type="protein sequence ID" value="MBR0665319.1"/>
    <property type="molecule type" value="Genomic_DNA"/>
</dbReference>
<reference evidence="4" key="1">
    <citation type="journal article" date="2021" name="Syst. Appl. Microbiol.">
        <title>Roseomonas hellenica sp. nov., isolated from roots of wild-growing Alkanna tinctoria.</title>
        <authorList>
            <person name="Rat A."/>
            <person name="Naranjo H.D."/>
            <person name="Lebbe L."/>
            <person name="Cnockaert M."/>
            <person name="Krigas N."/>
            <person name="Grigoriadou K."/>
            <person name="Maloupa E."/>
            <person name="Willems A."/>
        </authorList>
    </citation>
    <scope>NUCLEOTIDE SEQUENCE [LARGE SCALE GENOMIC DNA]</scope>
    <source>
        <strain evidence="4">LMG 31523</strain>
    </source>
</reference>
<dbReference type="Gene3D" id="3.40.190.10">
    <property type="entry name" value="Periplasmic binding protein-like II"/>
    <property type="match status" value="1"/>
</dbReference>
<protein>
    <submittedName>
        <fullName evidence="3">Twin-arginine translocation pathway signal protein</fullName>
    </submittedName>
</protein>
<organism evidence="3 4">
    <name type="scientific">Plastoroseomonas hellenica</name>
    <dbReference type="NCBI Taxonomy" id="2687306"/>
    <lineage>
        <taxon>Bacteria</taxon>
        <taxon>Pseudomonadati</taxon>
        <taxon>Pseudomonadota</taxon>
        <taxon>Alphaproteobacteria</taxon>
        <taxon>Acetobacterales</taxon>
        <taxon>Acetobacteraceae</taxon>
        <taxon>Plastoroseomonas</taxon>
    </lineage>
</organism>
<keyword evidence="4" id="KW-1185">Reference proteome</keyword>
<dbReference type="InterPro" id="IPR042100">
    <property type="entry name" value="Bug_dom1"/>
</dbReference>
<dbReference type="InterPro" id="IPR005064">
    <property type="entry name" value="BUG"/>
</dbReference>
<comment type="similarity">
    <text evidence="1">Belongs to the UPF0065 (bug) family.</text>
</comment>
<dbReference type="RefSeq" id="WP_211852989.1">
    <property type="nucleotide sequence ID" value="NZ_JAAGBB010000014.1"/>
</dbReference>
<evidence type="ECO:0000313" key="3">
    <source>
        <dbReference type="EMBL" id="MBR0665319.1"/>
    </source>
</evidence>
<dbReference type="Proteomes" id="UP001196870">
    <property type="component" value="Unassembled WGS sequence"/>
</dbReference>
<gene>
    <name evidence="3" type="ORF">GXW71_13225</name>
</gene>
<dbReference type="PANTHER" id="PTHR42928:SF5">
    <property type="entry name" value="BLR1237 PROTEIN"/>
    <property type="match status" value="1"/>
</dbReference>